<sequence>MDSHCSREPKVETEIESAGTNTAAQSWTPECHPTMYHQSDWDLVTRPKVTSLQDIEDEFAKIMKWSISQLNVVEANKSFLLHNPEQNTFGSMINTSIGNSTGKPNGPTAVSQGGSNTSRPPNWIETILAFKAGVFKKLPDRKLPSYYEGKMYPYKVTITRAEYNAIETVQNCEFPSRDDWEREIKETQARLDDIVRYRTRCETDL</sequence>
<protein>
    <submittedName>
        <fullName evidence="2">Uncharacterized protein</fullName>
    </submittedName>
</protein>
<dbReference type="Proteomes" id="UP001147747">
    <property type="component" value="Unassembled WGS sequence"/>
</dbReference>
<comment type="caution">
    <text evidence="2">The sequence shown here is derived from an EMBL/GenBank/DDBJ whole genome shotgun (WGS) entry which is preliminary data.</text>
</comment>
<organism evidence="2 3">
    <name type="scientific">Penicillium cosmopolitanum</name>
    <dbReference type="NCBI Taxonomy" id="1131564"/>
    <lineage>
        <taxon>Eukaryota</taxon>
        <taxon>Fungi</taxon>
        <taxon>Dikarya</taxon>
        <taxon>Ascomycota</taxon>
        <taxon>Pezizomycotina</taxon>
        <taxon>Eurotiomycetes</taxon>
        <taxon>Eurotiomycetidae</taxon>
        <taxon>Eurotiales</taxon>
        <taxon>Aspergillaceae</taxon>
        <taxon>Penicillium</taxon>
    </lineage>
</organism>
<evidence type="ECO:0000256" key="1">
    <source>
        <dbReference type="SAM" id="MobiDB-lite"/>
    </source>
</evidence>
<feature type="region of interest" description="Disordered" evidence="1">
    <location>
        <begin position="1"/>
        <end position="31"/>
    </location>
</feature>
<reference evidence="2" key="2">
    <citation type="journal article" date="2023" name="IMA Fungus">
        <title>Comparative genomic study of the Penicillium genus elucidates a diverse pangenome and 15 lateral gene transfer events.</title>
        <authorList>
            <person name="Petersen C."/>
            <person name="Sorensen T."/>
            <person name="Nielsen M.R."/>
            <person name="Sondergaard T.E."/>
            <person name="Sorensen J.L."/>
            <person name="Fitzpatrick D.A."/>
            <person name="Frisvad J.C."/>
            <person name="Nielsen K.L."/>
        </authorList>
    </citation>
    <scope>NUCLEOTIDE SEQUENCE</scope>
    <source>
        <strain evidence="2">IBT 29677</strain>
    </source>
</reference>
<proteinExistence type="predicted"/>
<accession>A0A9W9WCK8</accession>
<name>A0A9W9WCK8_9EURO</name>
<dbReference type="GeneID" id="81364933"/>
<dbReference type="AlphaFoldDB" id="A0A9W9WCK8"/>
<reference evidence="2" key="1">
    <citation type="submission" date="2022-12" db="EMBL/GenBank/DDBJ databases">
        <authorList>
            <person name="Petersen C."/>
        </authorList>
    </citation>
    <scope>NUCLEOTIDE SEQUENCE</scope>
    <source>
        <strain evidence="2">IBT 29677</strain>
    </source>
</reference>
<gene>
    <name evidence="2" type="ORF">N7509_001316</name>
</gene>
<feature type="compositionally biased region" description="Polar residues" evidence="1">
    <location>
        <begin position="18"/>
        <end position="28"/>
    </location>
</feature>
<evidence type="ECO:0000313" key="3">
    <source>
        <dbReference type="Proteomes" id="UP001147747"/>
    </source>
</evidence>
<keyword evidence="3" id="KW-1185">Reference proteome</keyword>
<evidence type="ECO:0000313" key="2">
    <source>
        <dbReference type="EMBL" id="KAJ5414689.1"/>
    </source>
</evidence>
<feature type="compositionally biased region" description="Basic and acidic residues" evidence="1">
    <location>
        <begin position="1"/>
        <end position="13"/>
    </location>
</feature>
<feature type="region of interest" description="Disordered" evidence="1">
    <location>
        <begin position="94"/>
        <end position="118"/>
    </location>
</feature>
<dbReference type="RefSeq" id="XP_056494535.1">
    <property type="nucleotide sequence ID" value="XM_056625953.1"/>
</dbReference>
<dbReference type="EMBL" id="JAPZBU010000003">
    <property type="protein sequence ID" value="KAJ5414689.1"/>
    <property type="molecule type" value="Genomic_DNA"/>
</dbReference>